<gene>
    <name evidence="1" type="ORF">METZ01_LOCUS328225</name>
</gene>
<proteinExistence type="predicted"/>
<feature type="non-terminal residue" evidence="1">
    <location>
        <position position="1"/>
    </location>
</feature>
<accession>A0A382PTQ5</accession>
<protein>
    <submittedName>
        <fullName evidence="1">Uncharacterized protein</fullName>
    </submittedName>
</protein>
<sequence>RPRIDLSIWSTEASVKKTRNRSLARVIIAAAFVSPQAGSAQVQTLVIGEGGVDWIDSIEETMGVDTTAAAAGTIQPFELDPAVNIAAGPVAKDGNLTNTFGKVWGFRTGSAGLTGLAPQEVTTDGSPFIYGSRGAGQIVDGDTLLPSDPDPIAHYTIDLGFPLPISRVSWFSPPSGRTTTRGASGLLIKDLFPRQYILSASLNAAEFLSTPTSTDFVDVIENNPNQVDRIADVRFEPKFMRYLRARFPARGYIAEMEFYGEGFVPGISYVSRLFDMGEPVNFGRLHYEFERIETTGFGTEHVLTPDVPVSLAMQTRSGRDDTPMIHHIVTELGSEWVVDIT</sequence>
<feature type="non-terminal residue" evidence="1">
    <location>
        <position position="341"/>
    </location>
</feature>
<organism evidence="1">
    <name type="scientific">marine metagenome</name>
    <dbReference type="NCBI Taxonomy" id="408172"/>
    <lineage>
        <taxon>unclassified sequences</taxon>
        <taxon>metagenomes</taxon>
        <taxon>ecological metagenomes</taxon>
    </lineage>
</organism>
<evidence type="ECO:0000313" key="1">
    <source>
        <dbReference type="EMBL" id="SVC75371.1"/>
    </source>
</evidence>
<name>A0A382PTQ5_9ZZZZ</name>
<reference evidence="1" key="1">
    <citation type="submission" date="2018-05" db="EMBL/GenBank/DDBJ databases">
        <authorList>
            <person name="Lanie J.A."/>
            <person name="Ng W.-L."/>
            <person name="Kazmierczak K.M."/>
            <person name="Andrzejewski T.M."/>
            <person name="Davidsen T.M."/>
            <person name="Wayne K.J."/>
            <person name="Tettelin H."/>
            <person name="Glass J.I."/>
            <person name="Rusch D."/>
            <person name="Podicherti R."/>
            <person name="Tsui H.-C.T."/>
            <person name="Winkler M.E."/>
        </authorList>
    </citation>
    <scope>NUCLEOTIDE SEQUENCE</scope>
</reference>
<dbReference type="EMBL" id="UINC01108915">
    <property type="protein sequence ID" value="SVC75371.1"/>
    <property type="molecule type" value="Genomic_DNA"/>
</dbReference>
<dbReference type="AlphaFoldDB" id="A0A382PTQ5"/>